<evidence type="ECO:0000313" key="2">
    <source>
        <dbReference type="EMBL" id="QNP42763.1"/>
    </source>
</evidence>
<organism evidence="2 3">
    <name type="scientific">Sphingomonas daechungensis</name>
    <dbReference type="NCBI Taxonomy" id="1176646"/>
    <lineage>
        <taxon>Bacteria</taxon>
        <taxon>Pseudomonadati</taxon>
        <taxon>Pseudomonadota</taxon>
        <taxon>Alphaproteobacteria</taxon>
        <taxon>Sphingomonadales</taxon>
        <taxon>Sphingomonadaceae</taxon>
        <taxon>Sphingomonas</taxon>
    </lineage>
</organism>
<dbReference type="RefSeq" id="WP_187714195.1">
    <property type="nucleotide sequence ID" value="NZ_CP060780.1"/>
</dbReference>
<keyword evidence="1" id="KW-1133">Transmembrane helix</keyword>
<proteinExistence type="predicted"/>
<dbReference type="Proteomes" id="UP000516134">
    <property type="component" value="Chromosome"/>
</dbReference>
<sequence length="212" mass="22606">MPVLLVLSGDWYRATFLMFMLVAVATLFARIRQTPEGDARQQIKWALFGFSGYAFFLAAALTMDGAKLHVSSFGSQMLLELLGGLSFGLAFLTLQLGLLIALLRFRLYDAEAVISRSANFALITLGVAAVFAATADGLKQIILNYYGNTGSTAPVVFAAAIATVVISPSRSAFSDGRKSASSGTSSCFGTTFPSASASFAKRPRPRIFSKKC</sequence>
<evidence type="ECO:0000313" key="3">
    <source>
        <dbReference type="Proteomes" id="UP000516134"/>
    </source>
</evidence>
<reference evidence="2 3" key="1">
    <citation type="submission" date="2020-08" db="EMBL/GenBank/DDBJ databases">
        <title>Genome sequence of Sphingomonas daechungensis KACC 18115T.</title>
        <authorList>
            <person name="Hyun D.-W."/>
            <person name="Bae J.-W."/>
        </authorList>
    </citation>
    <scope>NUCLEOTIDE SEQUENCE [LARGE SCALE GENOMIC DNA]</scope>
    <source>
        <strain evidence="2 3">KACC 18115</strain>
    </source>
</reference>
<feature type="transmembrane region" description="Helical" evidence="1">
    <location>
        <begin position="43"/>
        <end position="61"/>
    </location>
</feature>
<name>A0ABX6T0M4_9SPHN</name>
<protein>
    <submittedName>
        <fullName evidence="2">Uncharacterized protein</fullName>
    </submittedName>
</protein>
<evidence type="ECO:0000256" key="1">
    <source>
        <dbReference type="SAM" id="Phobius"/>
    </source>
</evidence>
<keyword evidence="1" id="KW-0812">Transmembrane</keyword>
<feature type="transmembrane region" description="Helical" evidence="1">
    <location>
        <begin position="117"/>
        <end position="135"/>
    </location>
</feature>
<gene>
    <name evidence="2" type="ORF">H9L15_11695</name>
</gene>
<feature type="transmembrane region" description="Helical" evidence="1">
    <location>
        <begin position="155"/>
        <end position="173"/>
    </location>
</feature>
<feature type="transmembrane region" description="Helical" evidence="1">
    <location>
        <begin position="12"/>
        <end position="31"/>
    </location>
</feature>
<feature type="transmembrane region" description="Helical" evidence="1">
    <location>
        <begin position="81"/>
        <end position="105"/>
    </location>
</feature>
<dbReference type="EMBL" id="CP060780">
    <property type="protein sequence ID" value="QNP42763.1"/>
    <property type="molecule type" value="Genomic_DNA"/>
</dbReference>
<accession>A0ABX6T0M4</accession>
<keyword evidence="3" id="KW-1185">Reference proteome</keyword>
<keyword evidence="1" id="KW-0472">Membrane</keyword>